<keyword evidence="4" id="KW-1185">Reference proteome</keyword>
<gene>
    <name evidence="3" type="ORF">CMC5_059100</name>
</gene>
<feature type="region of interest" description="Disordered" evidence="1">
    <location>
        <begin position="1"/>
        <end position="45"/>
    </location>
</feature>
<keyword evidence="2" id="KW-1133">Transmembrane helix</keyword>
<evidence type="ECO:0000256" key="1">
    <source>
        <dbReference type="SAM" id="MobiDB-lite"/>
    </source>
</evidence>
<dbReference type="RefSeq" id="WP_156338930.1">
    <property type="nucleotide sequence ID" value="NZ_CP012159.1"/>
</dbReference>
<keyword evidence="2" id="KW-0472">Membrane</keyword>
<evidence type="ECO:0000256" key="2">
    <source>
        <dbReference type="SAM" id="Phobius"/>
    </source>
</evidence>
<proteinExistence type="predicted"/>
<feature type="compositionally biased region" description="Low complexity" evidence="1">
    <location>
        <begin position="84"/>
        <end position="93"/>
    </location>
</feature>
<dbReference type="Proteomes" id="UP000067626">
    <property type="component" value="Chromosome"/>
</dbReference>
<dbReference type="OrthoDB" id="5517412at2"/>
<dbReference type="KEGG" id="ccro:CMC5_059100"/>
<protein>
    <submittedName>
        <fullName evidence="3">Uncharacterized protein</fullName>
    </submittedName>
</protein>
<name>A0A0K1ELL3_CHOCO</name>
<evidence type="ECO:0000313" key="4">
    <source>
        <dbReference type="Proteomes" id="UP000067626"/>
    </source>
</evidence>
<accession>A0A0K1ELL3</accession>
<feature type="transmembrane region" description="Helical" evidence="2">
    <location>
        <begin position="50"/>
        <end position="72"/>
    </location>
</feature>
<evidence type="ECO:0000313" key="3">
    <source>
        <dbReference type="EMBL" id="AKT41701.1"/>
    </source>
</evidence>
<feature type="region of interest" description="Disordered" evidence="1">
    <location>
        <begin position="84"/>
        <end position="118"/>
    </location>
</feature>
<sequence length="327" mass="34737">MIGAPDPTADRESMPSGPHQTATAETVLDSRRPDVPAAVRPESRRSRLPAAALFSSLGLFSVIAIVSTAVALRPTSAIVALEEGASASSSNEEPTSASGEEKAPEEEPPPAPPPRTTATPEELIAAQAEGVPALAALVSKYPTDAEALRVLALAQGRDRNSLVEAVASVKRLLEIAPTQSANTELRPLLLRAANATPDLAAAAFDVLARRMGSHGPDLLYEITINPGMGKHPVERAGTLLAEEAVRKLASPALLVADDLRRLKKCPTKPLLERARQHGDARALHYLNPIKRPVKCGFLSLKRCTQCPSVYAEAVAAIQEIEQRREPQ</sequence>
<keyword evidence="2" id="KW-0812">Transmembrane</keyword>
<dbReference type="AlphaFoldDB" id="A0A0K1ELL3"/>
<reference evidence="3 4" key="1">
    <citation type="submission" date="2015-07" db="EMBL/GenBank/DDBJ databases">
        <title>Genome analysis of myxobacterium Chondromyces crocatus Cm c5 reveals a high potential for natural compound synthesis and the genetic basis for the loss of fruiting body formation.</title>
        <authorList>
            <person name="Zaburannyi N."/>
            <person name="Bunk B."/>
            <person name="Maier J."/>
            <person name="Overmann J."/>
            <person name="Mueller R."/>
        </authorList>
    </citation>
    <scope>NUCLEOTIDE SEQUENCE [LARGE SCALE GENOMIC DNA]</scope>
    <source>
        <strain evidence="3 4">Cm c5</strain>
    </source>
</reference>
<dbReference type="EMBL" id="CP012159">
    <property type="protein sequence ID" value="AKT41701.1"/>
    <property type="molecule type" value="Genomic_DNA"/>
</dbReference>
<organism evidence="3 4">
    <name type="scientific">Chondromyces crocatus</name>
    <dbReference type="NCBI Taxonomy" id="52"/>
    <lineage>
        <taxon>Bacteria</taxon>
        <taxon>Pseudomonadati</taxon>
        <taxon>Myxococcota</taxon>
        <taxon>Polyangia</taxon>
        <taxon>Polyangiales</taxon>
        <taxon>Polyangiaceae</taxon>
        <taxon>Chondromyces</taxon>
    </lineage>
</organism>